<keyword evidence="2" id="KW-1185">Reference proteome</keyword>
<reference evidence="2" key="1">
    <citation type="journal article" date="2019" name="Int. J. Syst. Evol. Microbiol.">
        <title>The Global Catalogue of Microorganisms (GCM) 10K type strain sequencing project: providing services to taxonomists for standard genome sequencing and annotation.</title>
        <authorList>
            <consortium name="The Broad Institute Genomics Platform"/>
            <consortium name="The Broad Institute Genome Sequencing Center for Infectious Disease"/>
            <person name="Wu L."/>
            <person name="Ma J."/>
        </authorList>
    </citation>
    <scope>NUCLEOTIDE SEQUENCE [LARGE SCALE GENOMIC DNA]</scope>
    <source>
        <strain evidence="2">TBRC 5832</strain>
    </source>
</reference>
<comment type="caution">
    <text evidence="1">The sequence shown here is derived from an EMBL/GenBank/DDBJ whole genome shotgun (WGS) entry which is preliminary data.</text>
</comment>
<protein>
    <submittedName>
        <fullName evidence="1">Uncharacterized protein</fullName>
    </submittedName>
</protein>
<organism evidence="1 2">
    <name type="scientific">Actinoplanes subglobosus</name>
    <dbReference type="NCBI Taxonomy" id="1547892"/>
    <lineage>
        <taxon>Bacteria</taxon>
        <taxon>Bacillati</taxon>
        <taxon>Actinomycetota</taxon>
        <taxon>Actinomycetes</taxon>
        <taxon>Micromonosporales</taxon>
        <taxon>Micromonosporaceae</taxon>
        <taxon>Actinoplanes</taxon>
    </lineage>
</organism>
<dbReference type="EMBL" id="JBHSBL010000015">
    <property type="protein sequence ID" value="MFC4066535.1"/>
    <property type="molecule type" value="Genomic_DNA"/>
</dbReference>
<gene>
    <name evidence="1" type="ORF">ACFO0C_16490</name>
</gene>
<accession>A0ABV8IU80</accession>
<evidence type="ECO:0000313" key="1">
    <source>
        <dbReference type="EMBL" id="MFC4066535.1"/>
    </source>
</evidence>
<name>A0ABV8IU80_9ACTN</name>
<proteinExistence type="predicted"/>
<sequence>MIDDQIRIYRHENRDIRARNAATVIAGRVQKLNCDLIAARLADGNARRKLYACYLNEARTDRFRHVAVVLGRFTDNPHRNAVLLLGLGGVTATEARRMTGNRHVDYDMIAEQLNLAMAA</sequence>
<evidence type="ECO:0000313" key="2">
    <source>
        <dbReference type="Proteomes" id="UP001595867"/>
    </source>
</evidence>
<dbReference type="Proteomes" id="UP001595867">
    <property type="component" value="Unassembled WGS sequence"/>
</dbReference>